<keyword evidence="4 6" id="KW-1015">Disulfide bond</keyword>
<dbReference type="InterPro" id="IPR050778">
    <property type="entry name" value="Cueball_EGF_LRP_Nidogen"/>
</dbReference>
<keyword evidence="11" id="KW-1185">Reference proteome</keyword>
<dbReference type="PROSITE" id="PS50825">
    <property type="entry name" value="HYR"/>
    <property type="match status" value="1"/>
</dbReference>
<dbReference type="InterPro" id="IPR011042">
    <property type="entry name" value="6-blade_b-propeller_TolB-like"/>
</dbReference>
<feature type="repeat" description="LDL-receptor class B" evidence="7">
    <location>
        <begin position="388"/>
        <end position="430"/>
    </location>
</feature>
<feature type="repeat" description="LDL-receptor class B" evidence="7">
    <location>
        <begin position="431"/>
        <end position="474"/>
    </location>
</feature>
<dbReference type="GO" id="GO:0042813">
    <property type="term" value="F:Wnt receptor activity"/>
    <property type="evidence" value="ECO:0007669"/>
    <property type="project" value="TreeGrafter"/>
</dbReference>
<reference evidence="12" key="1">
    <citation type="submission" date="2025-08" db="UniProtKB">
        <authorList>
            <consortium name="RefSeq"/>
        </authorList>
    </citation>
    <scope>IDENTIFICATION</scope>
    <source>
        <tissue evidence="12">Gonads</tissue>
    </source>
</reference>
<dbReference type="CDD" id="cd00033">
    <property type="entry name" value="CCP"/>
    <property type="match status" value="3"/>
</dbReference>
<dbReference type="Pfam" id="PF14670">
    <property type="entry name" value="FXa_inhibition"/>
    <property type="match status" value="1"/>
</dbReference>
<dbReference type="PROSITE" id="PS51120">
    <property type="entry name" value="LDLRB"/>
    <property type="match status" value="4"/>
</dbReference>
<evidence type="ECO:0000256" key="3">
    <source>
        <dbReference type="ARBA" id="ARBA00022737"/>
    </source>
</evidence>
<keyword evidence="1" id="KW-0245">EGF-like domain</keyword>
<dbReference type="SMART" id="SM00181">
    <property type="entry name" value="EGF"/>
    <property type="match status" value="2"/>
</dbReference>
<dbReference type="GO" id="GO:0060070">
    <property type="term" value="P:canonical Wnt signaling pathway"/>
    <property type="evidence" value="ECO:0007669"/>
    <property type="project" value="TreeGrafter"/>
</dbReference>
<protein>
    <submittedName>
        <fullName evidence="12">Low-density lipoprotein receptor-related protein 6-like</fullName>
    </submittedName>
</protein>
<feature type="repeat" description="LDL-receptor class B" evidence="7">
    <location>
        <begin position="345"/>
        <end position="387"/>
    </location>
</feature>
<dbReference type="SMART" id="SM00135">
    <property type="entry name" value="LY"/>
    <property type="match status" value="7"/>
</dbReference>
<keyword evidence="2 8" id="KW-0732">Signal</keyword>
<dbReference type="Proteomes" id="UP000085678">
    <property type="component" value="Unplaced"/>
</dbReference>
<evidence type="ECO:0000313" key="11">
    <source>
        <dbReference type="Proteomes" id="UP000085678"/>
    </source>
</evidence>
<feature type="repeat" description="LDL-receptor class B" evidence="7">
    <location>
        <begin position="475"/>
        <end position="518"/>
    </location>
</feature>
<dbReference type="InterPro" id="IPR000742">
    <property type="entry name" value="EGF"/>
</dbReference>
<dbReference type="PANTHER" id="PTHR46513">
    <property type="entry name" value="VITELLOGENIN RECEPTOR-LIKE PROTEIN-RELATED-RELATED"/>
    <property type="match status" value="1"/>
</dbReference>
<dbReference type="Gene3D" id="2.10.70.10">
    <property type="entry name" value="Complement Module, domain 1"/>
    <property type="match status" value="3"/>
</dbReference>
<organism evidence="11 12">
    <name type="scientific">Lingula anatina</name>
    <name type="common">Brachiopod</name>
    <name type="synonym">Lingula unguis</name>
    <dbReference type="NCBI Taxonomy" id="7574"/>
    <lineage>
        <taxon>Eukaryota</taxon>
        <taxon>Metazoa</taxon>
        <taxon>Spiralia</taxon>
        <taxon>Lophotrochozoa</taxon>
        <taxon>Brachiopoda</taxon>
        <taxon>Linguliformea</taxon>
        <taxon>Lingulata</taxon>
        <taxon>Lingulida</taxon>
        <taxon>Linguloidea</taxon>
        <taxon>Lingulidae</taxon>
        <taxon>Lingula</taxon>
    </lineage>
</organism>
<feature type="signal peptide" evidence="8">
    <location>
        <begin position="1"/>
        <end position="19"/>
    </location>
</feature>
<dbReference type="Gene3D" id="2.120.10.30">
    <property type="entry name" value="TolB, C-terminal domain"/>
    <property type="match status" value="2"/>
</dbReference>
<keyword evidence="5" id="KW-0325">Glycoprotein</keyword>
<dbReference type="SUPFAM" id="SSF63825">
    <property type="entry name" value="YWTD domain"/>
    <property type="match status" value="2"/>
</dbReference>
<evidence type="ECO:0000256" key="1">
    <source>
        <dbReference type="ARBA" id="ARBA00022536"/>
    </source>
</evidence>
<evidence type="ECO:0000256" key="8">
    <source>
        <dbReference type="SAM" id="SignalP"/>
    </source>
</evidence>
<evidence type="ECO:0000256" key="2">
    <source>
        <dbReference type="ARBA" id="ARBA00022729"/>
    </source>
</evidence>
<dbReference type="SUPFAM" id="SSF57535">
    <property type="entry name" value="Complement control module/SCR domain"/>
    <property type="match status" value="3"/>
</dbReference>
<evidence type="ECO:0000259" key="10">
    <source>
        <dbReference type="PROSITE" id="PS50923"/>
    </source>
</evidence>
<dbReference type="SMART" id="SM00032">
    <property type="entry name" value="CCP"/>
    <property type="match status" value="3"/>
</dbReference>
<dbReference type="InterPro" id="IPR003410">
    <property type="entry name" value="HYR_dom"/>
</dbReference>
<accession>A0A1S3KA74</accession>
<dbReference type="FunFam" id="2.120.10.30:FF:000241">
    <property type="entry name" value="Low-density lipoprotein receptor-related protein 6"/>
    <property type="match status" value="1"/>
</dbReference>
<dbReference type="GO" id="GO:0017147">
    <property type="term" value="F:Wnt-protein binding"/>
    <property type="evidence" value="ECO:0007669"/>
    <property type="project" value="TreeGrafter"/>
</dbReference>
<feature type="domain" description="HYR" evidence="9">
    <location>
        <begin position="787"/>
        <end position="873"/>
    </location>
</feature>
<gene>
    <name evidence="12" type="primary">LOC106180168</name>
</gene>
<dbReference type="RefSeq" id="XP_013419528.1">
    <property type="nucleotide sequence ID" value="XM_013564074.1"/>
</dbReference>
<sequence length="885" mass="96352">MATSKFLILFFLNIVRVEALYFYSNTTHVCNFTVVDSQLFIEGCREDAAFNRLDTSTNYEELLVQQCTSLQSNDAVSKCYGGVTNAGLRYSVDIRNGRIKVTDTQTQQSGVIDINRPDYGHSPPDITVDFERGYLFWSQRGSSPAIVRSSLSGRDRRDIINDVINPTGVAVLQDEQKLVWSDSATGVIKKCSYDGNSCSEILKKPGSFFYGIAVSSDVIIAADIENDVIHFINRTSNTVGSFSTVGAPIILGKYDRENATKATVCQTSTSCSGVCIVSSATEECTCRAGLYLNDTRCAGGDEPLLIFSDTDLGKLYKMSTATPSAFSELPVNVSNGVLALESYGGYIYWSNVEQSGIYRVQYPGDSEPELIVNSTVNPDGLAIDWMSGNLLWTDPWLKRIEVSRLDGSSKRALIYDDIDLPRAIAVEPRSGYMFWTDWSKPAKIERAAVDGTDRLVIVNTDIVWPNALTIDYETQRLYWADAWLRKIEVCNYDGLERRLVVSARYVGHPFGLVTHGGRLWWTDWYSRSIGSSNMAAIDDGFLELGPVGLKRPSGVAVLKTGPKGPGSNACSVNNGGCSNLCLPLPTGMACQCPEGKGLQADDRTCEGVARCPDVTLTDQLTLVRHCSPYENSVCSFQCNTGYTLTGQSEITCLESGTWSDTQPTCEIVKCPVMSLPDHVSSNCDVDSRNYGTTCQLSCDTGYRPTVAVTTTCLANGTWDASLSCEVVQCPPLSPPVNGTLTPPLCTNYTVFNDVCSLSCPSGYVVSGQTTVSCLASAQWNADLGTCKDTQKPSFNGTCPQNPLVYISDTGTSRKAVNWTSIHIEAVDNSNILPSVSYKGKQDTYSEGDHQVEINATDNSGNSALCVFAVTVTGTALLWLTWNLKN</sequence>
<evidence type="ECO:0000259" key="9">
    <source>
        <dbReference type="PROSITE" id="PS50825"/>
    </source>
</evidence>
<comment type="caution">
    <text evidence="6">Lacks conserved residue(s) required for the propagation of feature annotation.</text>
</comment>
<dbReference type="Pfam" id="PF00084">
    <property type="entry name" value="Sushi"/>
    <property type="match status" value="3"/>
</dbReference>
<dbReference type="InterPro" id="IPR035976">
    <property type="entry name" value="Sushi/SCR/CCP_sf"/>
</dbReference>
<feature type="disulfide bond" evidence="6">
    <location>
        <begin position="638"/>
        <end position="665"/>
    </location>
</feature>
<feature type="disulfide bond" evidence="6">
    <location>
        <begin position="759"/>
        <end position="786"/>
    </location>
</feature>
<dbReference type="PROSITE" id="PS50923">
    <property type="entry name" value="SUSHI"/>
    <property type="match status" value="3"/>
</dbReference>
<feature type="domain" description="Sushi" evidence="10">
    <location>
        <begin position="727"/>
        <end position="788"/>
    </location>
</feature>
<evidence type="ECO:0000256" key="4">
    <source>
        <dbReference type="ARBA" id="ARBA00023157"/>
    </source>
</evidence>
<dbReference type="Pfam" id="PF00058">
    <property type="entry name" value="Ldl_recept_b"/>
    <property type="match status" value="1"/>
</dbReference>
<dbReference type="InterPro" id="IPR000033">
    <property type="entry name" value="LDLR_classB_rpt"/>
</dbReference>
<dbReference type="STRING" id="7574.A0A1S3KA74"/>
<proteinExistence type="predicted"/>
<feature type="domain" description="Sushi" evidence="10">
    <location>
        <begin position="668"/>
        <end position="726"/>
    </location>
</feature>
<dbReference type="OrthoDB" id="9990982at2759"/>
<dbReference type="SUPFAM" id="SSF57184">
    <property type="entry name" value="Growth factor receptor domain"/>
    <property type="match status" value="1"/>
</dbReference>
<dbReference type="KEGG" id="lak:106180168"/>
<evidence type="ECO:0000256" key="6">
    <source>
        <dbReference type="PROSITE-ProRule" id="PRU00302"/>
    </source>
</evidence>
<keyword evidence="6" id="KW-0768">Sushi</keyword>
<dbReference type="InterPro" id="IPR000436">
    <property type="entry name" value="Sushi_SCR_CCP_dom"/>
</dbReference>
<dbReference type="Pfam" id="PF02494">
    <property type="entry name" value="HYR"/>
    <property type="match status" value="1"/>
</dbReference>
<name>A0A1S3KA74_LINAN</name>
<evidence type="ECO:0000313" key="12">
    <source>
        <dbReference type="RefSeq" id="XP_013419528.1"/>
    </source>
</evidence>
<evidence type="ECO:0000256" key="5">
    <source>
        <dbReference type="ARBA" id="ARBA00023180"/>
    </source>
</evidence>
<dbReference type="InterPro" id="IPR009030">
    <property type="entry name" value="Growth_fac_rcpt_cys_sf"/>
</dbReference>
<dbReference type="InParanoid" id="A0A1S3KA74"/>
<dbReference type="AlphaFoldDB" id="A0A1S3KA74"/>
<keyword evidence="3" id="KW-0677">Repeat</keyword>
<evidence type="ECO:0000256" key="7">
    <source>
        <dbReference type="PROSITE-ProRule" id="PRU00461"/>
    </source>
</evidence>
<feature type="chain" id="PRO_5010277294" evidence="8">
    <location>
        <begin position="20"/>
        <end position="885"/>
    </location>
</feature>
<dbReference type="PANTHER" id="PTHR46513:SF13">
    <property type="entry name" value="EGF-LIKE DOMAIN-CONTAINING PROTEIN"/>
    <property type="match status" value="1"/>
</dbReference>
<dbReference type="GO" id="GO:0005886">
    <property type="term" value="C:plasma membrane"/>
    <property type="evidence" value="ECO:0007669"/>
    <property type="project" value="TreeGrafter"/>
</dbReference>
<feature type="domain" description="Sushi" evidence="10">
    <location>
        <begin position="609"/>
        <end position="667"/>
    </location>
</feature>
<dbReference type="GeneID" id="106180168"/>